<evidence type="ECO:0000256" key="2">
    <source>
        <dbReference type="ARBA" id="ARBA00022741"/>
    </source>
</evidence>
<dbReference type="Pfam" id="PF00391">
    <property type="entry name" value="PEP-utilizers"/>
    <property type="match status" value="1"/>
</dbReference>
<dbReference type="AlphaFoldDB" id="A0A2H0VE44"/>
<accession>A0A2H0VE44</accession>
<keyword evidence="3" id="KW-0067">ATP-binding</keyword>
<comment type="similarity">
    <text evidence="1">Belongs to the PEP-utilizing enzyme family.</text>
</comment>
<evidence type="ECO:0000256" key="1">
    <source>
        <dbReference type="ARBA" id="ARBA00007837"/>
    </source>
</evidence>
<comment type="caution">
    <text evidence="5">The sequence shown here is derived from an EMBL/GenBank/DDBJ whole genome shotgun (WGS) entry which is preliminary data.</text>
</comment>
<organism evidence="5 6">
    <name type="scientific">Candidatus Doudnabacteria bacterium CG10_big_fil_rev_8_21_14_0_10_41_10</name>
    <dbReference type="NCBI Taxonomy" id="1974551"/>
    <lineage>
        <taxon>Bacteria</taxon>
        <taxon>Candidatus Doudnaibacteriota</taxon>
    </lineage>
</organism>
<dbReference type="InterPro" id="IPR008279">
    <property type="entry name" value="PEP-util_enz_mobile_dom"/>
</dbReference>
<dbReference type="Proteomes" id="UP000230557">
    <property type="component" value="Unassembled WGS sequence"/>
</dbReference>
<dbReference type="PANTHER" id="PTHR43030:SF1">
    <property type="entry name" value="PHOSPHOENOLPYRUVATE SYNTHASE"/>
    <property type="match status" value="1"/>
</dbReference>
<evidence type="ECO:0000313" key="5">
    <source>
        <dbReference type="EMBL" id="PIR97394.1"/>
    </source>
</evidence>
<dbReference type="GO" id="GO:0008986">
    <property type="term" value="F:pyruvate, water dikinase activity"/>
    <property type="evidence" value="ECO:0007669"/>
    <property type="project" value="InterPro"/>
</dbReference>
<protein>
    <recommendedName>
        <fullName evidence="4">PEP-utilising enzyme mobile domain-containing protein</fullName>
    </recommendedName>
</protein>
<dbReference type="Gene3D" id="3.50.30.10">
    <property type="entry name" value="Phosphohistidine domain"/>
    <property type="match status" value="1"/>
</dbReference>
<dbReference type="PANTHER" id="PTHR43030">
    <property type="entry name" value="PHOSPHOENOLPYRUVATE SYNTHASE"/>
    <property type="match status" value="1"/>
</dbReference>
<dbReference type="InterPro" id="IPR036637">
    <property type="entry name" value="Phosphohistidine_dom_sf"/>
</dbReference>
<proteinExistence type="inferred from homology"/>
<dbReference type="GO" id="GO:0005524">
    <property type="term" value="F:ATP binding"/>
    <property type="evidence" value="ECO:0007669"/>
    <property type="project" value="UniProtKB-KW"/>
</dbReference>
<evidence type="ECO:0000259" key="4">
    <source>
        <dbReference type="Pfam" id="PF00391"/>
    </source>
</evidence>
<dbReference type="SUPFAM" id="SSF52009">
    <property type="entry name" value="Phosphohistidine domain"/>
    <property type="match status" value="1"/>
</dbReference>
<evidence type="ECO:0000256" key="3">
    <source>
        <dbReference type="ARBA" id="ARBA00022840"/>
    </source>
</evidence>
<feature type="domain" description="PEP-utilising enzyme mobile" evidence="4">
    <location>
        <begin position="272"/>
        <end position="343"/>
    </location>
</feature>
<dbReference type="InterPro" id="IPR006319">
    <property type="entry name" value="PEP_synth"/>
</dbReference>
<evidence type="ECO:0000313" key="6">
    <source>
        <dbReference type="Proteomes" id="UP000230557"/>
    </source>
</evidence>
<reference evidence="6" key="1">
    <citation type="submission" date="2017-09" db="EMBL/GenBank/DDBJ databases">
        <title>Depth-based differentiation of microbial function through sediment-hosted aquifers and enrichment of novel symbionts in the deep terrestrial subsurface.</title>
        <authorList>
            <person name="Probst A.J."/>
            <person name="Ladd B."/>
            <person name="Jarett J.K."/>
            <person name="Geller-Mcgrath D.E."/>
            <person name="Sieber C.M.K."/>
            <person name="Emerson J.B."/>
            <person name="Anantharaman K."/>
            <person name="Thomas B.C."/>
            <person name="Malmstrom R."/>
            <person name="Stieglmeier M."/>
            <person name="Klingl A."/>
            <person name="Woyke T."/>
            <person name="Ryan C.M."/>
            <person name="Banfield J.F."/>
        </authorList>
    </citation>
    <scope>NUCLEOTIDE SEQUENCE [LARGE SCALE GENOMIC DNA]</scope>
</reference>
<dbReference type="PROSITE" id="PS00370">
    <property type="entry name" value="PEP_ENZYMES_PHOS_SITE"/>
    <property type="match status" value="1"/>
</dbReference>
<dbReference type="EMBL" id="PFAJ01000022">
    <property type="protein sequence ID" value="PIR97394.1"/>
    <property type="molecule type" value="Genomic_DNA"/>
</dbReference>
<keyword evidence="2" id="KW-0547">Nucleotide-binding</keyword>
<gene>
    <name evidence="5" type="ORF">COT91_01630</name>
</gene>
<dbReference type="InterPro" id="IPR018274">
    <property type="entry name" value="PEP_util_AS"/>
</dbReference>
<name>A0A2H0VE44_9BACT</name>
<sequence>MEMHNSFLSTKVKAIISKRFGLSRQARVFTVLTCGLYDSLLERQDNDFIHLMKKTASVAGSKLSIHPAVSAHFKKYTFMTYGWEGPALDMDYFVSNLVGMRNNKKLLSAISERLFQREELRQKQKSYLKSLPLKERGLAELLRALLDSKAKRIDAHSQTYFLGDKLFSELGRRRGLSVSQLRILDPLDFGKRYRSVSADELNTDYKLAVWWWEKGKKFTKYNSKKAEALMLNLKNGLPKVKKVKQLSGDLAYPGKIRGRARIVLYAQSLTDFKTGDILISKMTDPSYVPIMKKAGAVVTDIGGITCHAAIVAREMQKPCVIGTKVATKIFKDGDMVEVDANAGVVKLVK</sequence>